<comment type="caution">
    <text evidence="3">The sequence shown here is derived from an EMBL/GenBank/DDBJ whole genome shotgun (WGS) entry which is preliminary data.</text>
</comment>
<feature type="coiled-coil region" evidence="1">
    <location>
        <begin position="279"/>
        <end position="309"/>
    </location>
</feature>
<feature type="region of interest" description="Disordered" evidence="2">
    <location>
        <begin position="1"/>
        <end position="59"/>
    </location>
</feature>
<feature type="region of interest" description="Disordered" evidence="2">
    <location>
        <begin position="75"/>
        <end position="150"/>
    </location>
</feature>
<dbReference type="Proteomes" id="UP000557566">
    <property type="component" value="Unassembled WGS sequence"/>
</dbReference>
<evidence type="ECO:0000313" key="3">
    <source>
        <dbReference type="EMBL" id="KAF4509120.1"/>
    </source>
</evidence>
<evidence type="ECO:0000256" key="2">
    <source>
        <dbReference type="SAM" id="MobiDB-lite"/>
    </source>
</evidence>
<dbReference type="EMBL" id="JAAVMX010000005">
    <property type="protein sequence ID" value="KAF4509120.1"/>
    <property type="molecule type" value="Genomic_DNA"/>
</dbReference>
<reference evidence="3 4" key="1">
    <citation type="journal article" date="2020" name="Genome Biol. Evol.">
        <title>A new high-quality draft genome assembly of the Chinese cordyceps Ophiocordyceps sinensis.</title>
        <authorList>
            <person name="Shu R."/>
            <person name="Zhang J."/>
            <person name="Meng Q."/>
            <person name="Zhang H."/>
            <person name="Zhou G."/>
            <person name="Li M."/>
            <person name="Wu P."/>
            <person name="Zhao Y."/>
            <person name="Chen C."/>
            <person name="Qin Q."/>
        </authorList>
    </citation>
    <scope>NUCLEOTIDE SEQUENCE [LARGE SCALE GENOMIC DNA]</scope>
    <source>
        <strain evidence="3 4">IOZ07</strain>
    </source>
</reference>
<name>A0A8H4V666_9HYPO</name>
<keyword evidence="4" id="KW-1185">Reference proteome</keyword>
<sequence length="321" mass="35240">MAAATIDDEPLQPLQVAKQTSGKVNASTPVTTPRATTPSRLPMSPNAAHSLRTPRQKENGADAFSINTLIVGPPLVRPDAPSKQDSPSKLSFPARPQEALAKRRGHSKTLSSSSIPMLKAMRPGTAGADWSSRPASPSRSGTHKLRLQSPQRIRERLHTDKKAVHGIDVSLRSELSRIGADMARVNSADAKAGSEPVDVRQLAASVKTLESSVPTMMRDLMDRQATMHKEMDTILKTSEAKIRAIDQMHKEAVAENELLYEKFNGELGKIINALRGRGMDDKEELVTKLRDQNEEMARLRKENTRLKRDTLSLRAALKGIE</sequence>
<evidence type="ECO:0000313" key="4">
    <source>
        <dbReference type="Proteomes" id="UP000557566"/>
    </source>
</evidence>
<protein>
    <submittedName>
        <fullName evidence="3">Uncharacterized protein</fullName>
    </submittedName>
</protein>
<dbReference type="OrthoDB" id="4066896at2759"/>
<organism evidence="3 4">
    <name type="scientific">Ophiocordyceps sinensis</name>
    <dbReference type="NCBI Taxonomy" id="72228"/>
    <lineage>
        <taxon>Eukaryota</taxon>
        <taxon>Fungi</taxon>
        <taxon>Dikarya</taxon>
        <taxon>Ascomycota</taxon>
        <taxon>Pezizomycotina</taxon>
        <taxon>Sordariomycetes</taxon>
        <taxon>Hypocreomycetidae</taxon>
        <taxon>Hypocreales</taxon>
        <taxon>Ophiocordycipitaceae</taxon>
        <taxon>Ophiocordyceps</taxon>
    </lineage>
</organism>
<keyword evidence="1" id="KW-0175">Coiled coil</keyword>
<gene>
    <name evidence="3" type="ORF">G6O67_005422</name>
</gene>
<feature type="compositionally biased region" description="Polar residues" evidence="2">
    <location>
        <begin position="17"/>
        <end position="39"/>
    </location>
</feature>
<evidence type="ECO:0000256" key="1">
    <source>
        <dbReference type="SAM" id="Coils"/>
    </source>
</evidence>
<dbReference type="AlphaFoldDB" id="A0A8H4V666"/>
<accession>A0A8H4V666</accession>
<feature type="compositionally biased region" description="Acidic residues" evidence="2">
    <location>
        <begin position="1"/>
        <end position="10"/>
    </location>
</feature>
<proteinExistence type="predicted"/>